<dbReference type="RefSeq" id="WP_183632881.1">
    <property type="nucleotide sequence ID" value="NZ_BAABLE010000011.1"/>
</dbReference>
<proteinExistence type="predicted"/>
<keyword evidence="2" id="KW-1185">Reference proteome</keyword>
<dbReference type="AlphaFoldDB" id="A0A840BN07"/>
<sequence length="191" mass="20285">MRPTIANLLAANHGTLTISNLRHNNRSAGLAECKSTVALGGAGNAITLDGSGGGDEPGMWVHYLETRAAYGIASGGETWAASGPFSGCHIAIGKCDQGVYLAHIAQQSGSNADEQWRGRALRNEVTWGRWKVPVPSFDFFSNSVVFVDWSRGNSPAAISVVRVDLRTVRMGGFDDGAMEIFNVVHLVNPDG</sequence>
<accession>A0A840BN07</accession>
<dbReference type="EMBL" id="JACIET010000001">
    <property type="protein sequence ID" value="MBB4011867.1"/>
    <property type="molecule type" value="Genomic_DNA"/>
</dbReference>
<evidence type="ECO:0000313" key="2">
    <source>
        <dbReference type="Proteomes" id="UP000561045"/>
    </source>
</evidence>
<reference evidence="1 2" key="1">
    <citation type="submission" date="2020-08" db="EMBL/GenBank/DDBJ databases">
        <title>Genomic Encyclopedia of Type Strains, Phase IV (KMG-IV): sequencing the most valuable type-strain genomes for metagenomic binning, comparative biology and taxonomic classification.</title>
        <authorList>
            <person name="Goeker M."/>
        </authorList>
    </citation>
    <scope>NUCLEOTIDE SEQUENCE [LARGE SCALE GENOMIC DNA]</scope>
    <source>
        <strain evidence="1 2">DSM 106739</strain>
    </source>
</reference>
<gene>
    <name evidence="1" type="ORF">GGR36_001175</name>
</gene>
<evidence type="ECO:0000313" key="1">
    <source>
        <dbReference type="EMBL" id="MBB4011867.1"/>
    </source>
</evidence>
<name>A0A840BN07_9RHOO</name>
<protein>
    <submittedName>
        <fullName evidence="1">Uncharacterized protein</fullName>
    </submittedName>
</protein>
<comment type="caution">
    <text evidence="1">The sequence shown here is derived from an EMBL/GenBank/DDBJ whole genome shotgun (WGS) entry which is preliminary data.</text>
</comment>
<organism evidence="1 2">
    <name type="scientific">Niveibacterium umoris</name>
    <dbReference type="NCBI Taxonomy" id="1193620"/>
    <lineage>
        <taxon>Bacteria</taxon>
        <taxon>Pseudomonadati</taxon>
        <taxon>Pseudomonadota</taxon>
        <taxon>Betaproteobacteria</taxon>
        <taxon>Rhodocyclales</taxon>
        <taxon>Rhodocyclaceae</taxon>
        <taxon>Niveibacterium</taxon>
    </lineage>
</organism>
<dbReference type="Proteomes" id="UP000561045">
    <property type="component" value="Unassembled WGS sequence"/>
</dbReference>